<organism evidence="1 2">
    <name type="scientific">Flavimaribacter sediminis</name>
    <dbReference type="NCBI Taxonomy" id="2865987"/>
    <lineage>
        <taxon>Bacteria</taxon>
        <taxon>Pseudomonadati</taxon>
        <taxon>Pseudomonadota</taxon>
        <taxon>Alphaproteobacteria</taxon>
        <taxon>Hyphomicrobiales</taxon>
        <taxon>Rhizobiaceae</taxon>
        <taxon>Flavimaribacter</taxon>
    </lineage>
</organism>
<sequence length="124" mass="14105">MCCDVDTKTGRRRLYSGRMPPPSVFSLRFALNSRKLDERLEGGAGWIARERELAWTSRIFHWPYKSPVRDEWVKWGRHETFWLRLKIGLYGNSHSPDALALSALSGPSTNLQDAAVAARVPAVH</sequence>
<reference evidence="1" key="1">
    <citation type="submission" date="2021-08" db="EMBL/GenBank/DDBJ databases">
        <title>Hoeflea bacterium WL0058 sp. nov., isolated from the sediment.</title>
        <authorList>
            <person name="Wang L."/>
            <person name="Zhang D."/>
        </authorList>
    </citation>
    <scope>NUCLEOTIDE SEQUENCE</scope>
    <source>
        <strain evidence="1">WL0058</strain>
    </source>
</reference>
<dbReference type="Proteomes" id="UP001196509">
    <property type="component" value="Unassembled WGS sequence"/>
</dbReference>
<evidence type="ECO:0000313" key="1">
    <source>
        <dbReference type="EMBL" id="MBW8636636.1"/>
    </source>
</evidence>
<evidence type="ECO:0000313" key="2">
    <source>
        <dbReference type="Proteomes" id="UP001196509"/>
    </source>
</evidence>
<comment type="caution">
    <text evidence="1">The sequence shown here is derived from an EMBL/GenBank/DDBJ whole genome shotgun (WGS) entry which is preliminary data.</text>
</comment>
<dbReference type="RefSeq" id="WP_220227300.1">
    <property type="nucleotide sequence ID" value="NZ_JAICBX010000001.1"/>
</dbReference>
<name>A0AAE3D0E0_9HYPH</name>
<dbReference type="AlphaFoldDB" id="A0AAE3D0E0"/>
<keyword evidence="2" id="KW-1185">Reference proteome</keyword>
<dbReference type="EMBL" id="JAICBX010000001">
    <property type="protein sequence ID" value="MBW8636636.1"/>
    <property type="molecule type" value="Genomic_DNA"/>
</dbReference>
<gene>
    <name evidence="1" type="ORF">K1W69_05485</name>
</gene>
<proteinExistence type="predicted"/>
<accession>A0AAE3D0E0</accession>
<protein>
    <submittedName>
        <fullName evidence="1">Uncharacterized protein</fullName>
    </submittedName>
</protein>